<gene>
    <name evidence="12" type="primary">Polr2E-L</name>
    <name evidence="12" type="ORF">Hamer_G017712</name>
</gene>
<dbReference type="FunFam" id="3.40.1340.10:FF:000001">
    <property type="entry name" value="DNA-directed RNA polymerases I, II, and III subunit RPABC1"/>
    <property type="match status" value="1"/>
</dbReference>
<comment type="caution">
    <text evidence="12">The sequence shown here is derived from an EMBL/GenBank/DDBJ whole genome shotgun (WGS) entry which is preliminary data.</text>
</comment>
<dbReference type="PIRSF" id="PIRSF000747">
    <property type="entry name" value="RPB5"/>
    <property type="match status" value="1"/>
</dbReference>
<evidence type="ECO:0000259" key="10">
    <source>
        <dbReference type="Pfam" id="PF01191"/>
    </source>
</evidence>
<dbReference type="GO" id="GO:0005736">
    <property type="term" value="C:RNA polymerase I complex"/>
    <property type="evidence" value="ECO:0007669"/>
    <property type="project" value="TreeGrafter"/>
</dbReference>
<evidence type="ECO:0000256" key="7">
    <source>
        <dbReference type="ARBA" id="ARBA00032836"/>
    </source>
</evidence>
<feature type="domain" description="RNA polymerase subunit H/Rpb5 C-terminal" evidence="10">
    <location>
        <begin position="124"/>
        <end position="196"/>
    </location>
</feature>
<comment type="similarity">
    <text evidence="6">Belongs to the archaeal Rpo5/eukaryotic RPB5 RNA polymerase subunit family.</text>
</comment>
<dbReference type="PANTHER" id="PTHR10535:SF0">
    <property type="entry name" value="DNA-DIRECTED RNA POLYMERASES I, II, AND III SUBUNIT RPABC1"/>
    <property type="match status" value="1"/>
</dbReference>
<evidence type="ECO:0000256" key="6">
    <source>
        <dbReference type="ARBA" id="ARBA00025765"/>
    </source>
</evidence>
<name>A0A8J5MJM7_HOMAM</name>
<keyword evidence="5" id="KW-0539">Nucleus</keyword>
<dbReference type="PANTHER" id="PTHR10535">
    <property type="entry name" value="DNA-DIRECTED RNA POLYMERASES I, II, AND III SUBUNIT RPABC1"/>
    <property type="match status" value="1"/>
</dbReference>
<accession>A0A8J5MJM7</accession>
<comment type="subcellular location">
    <subcellularLocation>
        <location evidence="1">Nucleus</location>
    </subcellularLocation>
</comment>
<dbReference type="InterPro" id="IPR036710">
    <property type="entry name" value="RNA_pol_Rpb5_N_sf"/>
</dbReference>
<comment type="function">
    <text evidence="8">DNA-dependent RNA polymerase catalyzes the transcription of DNA into RNA using the four ribonucleoside triphosphates as substrates. Common component of RNA polymerases I, II and III which synthesize ribosomal RNA precursors, mRNA precursors and many functional non-coding RNAs, and small RNAs, such as 5S rRNA and tRNAs, respectively. Pol II is the central component of the basal RNA polymerase II transcription machinery. Pols are composed of mobile elements that move relative to each other. In Pol II, RPB5 is part of the lower jaw surrounding the central large cleft and thought to grab the incoming DNA template. Seems to be the major component in this process.</text>
</comment>
<dbReference type="NCBIfam" id="NF007129">
    <property type="entry name" value="PRK09570.1"/>
    <property type="match status" value="1"/>
</dbReference>
<keyword evidence="4" id="KW-0804">Transcription</keyword>
<dbReference type="SUPFAM" id="SSF55287">
    <property type="entry name" value="RPB5-like RNA polymerase subunit"/>
    <property type="match status" value="1"/>
</dbReference>
<dbReference type="PROSITE" id="PS01110">
    <property type="entry name" value="RNA_POL_H_23KD"/>
    <property type="match status" value="1"/>
</dbReference>
<evidence type="ECO:0000256" key="1">
    <source>
        <dbReference type="ARBA" id="ARBA00004123"/>
    </source>
</evidence>
<evidence type="ECO:0000259" key="11">
    <source>
        <dbReference type="Pfam" id="PF03871"/>
    </source>
</evidence>
<dbReference type="Pfam" id="PF03871">
    <property type="entry name" value="RNA_pol_Rpb5_N"/>
    <property type="match status" value="1"/>
</dbReference>
<dbReference type="Pfam" id="PF01191">
    <property type="entry name" value="RNA_pol_Rpb5_C"/>
    <property type="match status" value="1"/>
</dbReference>
<dbReference type="InterPro" id="IPR035913">
    <property type="entry name" value="RPB5-like_sf"/>
</dbReference>
<reference evidence="12" key="1">
    <citation type="journal article" date="2021" name="Sci. Adv.">
        <title>The American lobster genome reveals insights on longevity, neural, and immune adaptations.</title>
        <authorList>
            <person name="Polinski J.M."/>
            <person name="Zimin A.V."/>
            <person name="Clark K.F."/>
            <person name="Kohn A.B."/>
            <person name="Sadowski N."/>
            <person name="Timp W."/>
            <person name="Ptitsyn A."/>
            <person name="Khanna P."/>
            <person name="Romanova D.Y."/>
            <person name="Williams P."/>
            <person name="Greenwood S.J."/>
            <person name="Moroz L.L."/>
            <person name="Walt D.R."/>
            <person name="Bodnar A.G."/>
        </authorList>
    </citation>
    <scope>NUCLEOTIDE SEQUENCE</scope>
    <source>
        <strain evidence="12">GMGI-L3</strain>
    </source>
</reference>
<dbReference type="GO" id="GO:0006362">
    <property type="term" value="P:transcription elongation by RNA polymerase I"/>
    <property type="evidence" value="ECO:0007669"/>
    <property type="project" value="TreeGrafter"/>
</dbReference>
<dbReference type="GO" id="GO:0005665">
    <property type="term" value="C:RNA polymerase II, core complex"/>
    <property type="evidence" value="ECO:0007669"/>
    <property type="project" value="TreeGrafter"/>
</dbReference>
<keyword evidence="13" id="KW-1185">Reference proteome</keyword>
<dbReference type="Gene3D" id="3.90.940.20">
    <property type="entry name" value="RPB5-like RNA polymerase subunit"/>
    <property type="match status" value="1"/>
</dbReference>
<dbReference type="AlphaFoldDB" id="A0A8J5MJM7"/>
<dbReference type="FunFam" id="3.90.940.20:FF:000001">
    <property type="entry name" value="DNA-directed RNA polymerases I, II, and III subunit RPABC1"/>
    <property type="match status" value="1"/>
</dbReference>
<evidence type="ECO:0000256" key="3">
    <source>
        <dbReference type="ARBA" id="ARBA00022478"/>
    </source>
</evidence>
<dbReference type="Gene3D" id="3.40.1340.10">
    <property type="entry name" value="RNA polymerase, Rpb5, N-terminal domain"/>
    <property type="match status" value="1"/>
</dbReference>
<dbReference type="GO" id="GO:0042797">
    <property type="term" value="P:tRNA transcription by RNA polymerase III"/>
    <property type="evidence" value="ECO:0007669"/>
    <property type="project" value="TreeGrafter"/>
</dbReference>
<dbReference type="SUPFAM" id="SSF53036">
    <property type="entry name" value="Eukaryotic RPB5 N-terminal domain"/>
    <property type="match status" value="1"/>
</dbReference>
<organism evidence="12 13">
    <name type="scientific">Homarus americanus</name>
    <name type="common">American lobster</name>
    <dbReference type="NCBI Taxonomy" id="6706"/>
    <lineage>
        <taxon>Eukaryota</taxon>
        <taxon>Metazoa</taxon>
        <taxon>Ecdysozoa</taxon>
        <taxon>Arthropoda</taxon>
        <taxon>Crustacea</taxon>
        <taxon>Multicrustacea</taxon>
        <taxon>Malacostraca</taxon>
        <taxon>Eumalacostraca</taxon>
        <taxon>Eucarida</taxon>
        <taxon>Decapoda</taxon>
        <taxon>Pleocyemata</taxon>
        <taxon>Astacidea</taxon>
        <taxon>Nephropoidea</taxon>
        <taxon>Nephropidae</taxon>
        <taxon>Homarus</taxon>
    </lineage>
</organism>
<dbReference type="GO" id="GO:0005666">
    <property type="term" value="C:RNA polymerase III complex"/>
    <property type="evidence" value="ECO:0007669"/>
    <property type="project" value="TreeGrafter"/>
</dbReference>
<dbReference type="InterPro" id="IPR020608">
    <property type="entry name" value="RNA_pol_subH/Rpb5_CS"/>
</dbReference>
<evidence type="ECO:0000256" key="9">
    <source>
        <dbReference type="ARBA" id="ARBA00064429"/>
    </source>
</evidence>
<evidence type="ECO:0000256" key="2">
    <source>
        <dbReference type="ARBA" id="ARBA00020809"/>
    </source>
</evidence>
<proteinExistence type="inferred from homology"/>
<evidence type="ECO:0000313" key="13">
    <source>
        <dbReference type="Proteomes" id="UP000747542"/>
    </source>
</evidence>
<dbReference type="GO" id="GO:0003677">
    <property type="term" value="F:DNA binding"/>
    <property type="evidence" value="ECO:0007669"/>
    <property type="project" value="InterPro"/>
</dbReference>
<evidence type="ECO:0000256" key="8">
    <source>
        <dbReference type="ARBA" id="ARBA00060082"/>
    </source>
</evidence>
<evidence type="ECO:0000313" key="12">
    <source>
        <dbReference type="EMBL" id="KAG7153891.1"/>
    </source>
</evidence>
<dbReference type="EMBL" id="JAHLQT010046276">
    <property type="protein sequence ID" value="KAG7153891.1"/>
    <property type="molecule type" value="Genomic_DNA"/>
</dbReference>
<evidence type="ECO:0000256" key="5">
    <source>
        <dbReference type="ARBA" id="ARBA00023242"/>
    </source>
</evidence>
<dbReference type="InterPro" id="IPR000783">
    <property type="entry name" value="RNA_pol_subH/Rpb5_C"/>
</dbReference>
<dbReference type="GO" id="GO:0006366">
    <property type="term" value="P:transcription by RNA polymerase II"/>
    <property type="evidence" value="ECO:0007669"/>
    <property type="project" value="TreeGrafter"/>
</dbReference>
<comment type="subunit">
    <text evidence="9">Component of the RNA polymerase I (Pol I), RNA polymerase II (Pol II) and RNA polymerase III (Pol III) complexes consisting of at least 13, 12 and 17 subunits, respectively. In RNA Pol II, this subunit is present in 2-fold molar excess over the other subunits.</text>
</comment>
<evidence type="ECO:0000256" key="4">
    <source>
        <dbReference type="ARBA" id="ARBA00023163"/>
    </source>
</evidence>
<feature type="domain" description="RNA polymerase Rpb5 N-terminal" evidence="11">
    <location>
        <begin position="4"/>
        <end position="94"/>
    </location>
</feature>
<keyword evidence="3 12" id="KW-0240">DNA-directed RNA polymerase</keyword>
<dbReference type="HAMAP" id="MF_00025">
    <property type="entry name" value="RNApol_Rpo5_RPB5"/>
    <property type="match status" value="1"/>
</dbReference>
<dbReference type="InterPro" id="IPR014381">
    <property type="entry name" value="Arch_Rpo5/euc_Rpb5"/>
</dbReference>
<dbReference type="InterPro" id="IPR005571">
    <property type="entry name" value="RNA_pol_Rpb5_N"/>
</dbReference>
<dbReference type="GO" id="GO:0003899">
    <property type="term" value="F:DNA-directed RNA polymerase activity"/>
    <property type="evidence" value="ECO:0007669"/>
    <property type="project" value="InterPro"/>
</dbReference>
<dbReference type="Proteomes" id="UP000747542">
    <property type="component" value="Unassembled WGS sequence"/>
</dbReference>
<sequence length="197" mass="22999">MEDEAETYKLWRIRKTIMQLCHDRGYLVTQDELDQTLDQFKEQFGDKPSERHPARSDLIVLVAHNDDPTDQMFVFFPDEPKVGVRTIKTYCTRMQEENIQRAIIVVQSGMSPSAKQFLESELLINITEHELVPEHVVMTAEEKTELLQRYKLKDNQLMRIQAGDPVARYFGLKRGQVVKIIRPSETAGRYISYRLVV</sequence>
<protein>
    <recommendedName>
        <fullName evidence="2">DNA-directed RNA polymerases I, II, and III subunit RPABC1</fullName>
    </recommendedName>
    <alternativeName>
        <fullName evidence="7">RPB5 homolog</fullName>
    </alternativeName>
</protein>